<keyword evidence="1" id="KW-0808">Transferase</keyword>
<comment type="caution">
    <text evidence="1">The sequence shown here is derived from an EMBL/GenBank/DDBJ whole genome shotgun (WGS) entry which is preliminary data.</text>
</comment>
<protein>
    <submittedName>
        <fullName evidence="1">4'-phosphopantetheinyl transferase</fullName>
    </submittedName>
</protein>
<accession>A0AAW5L4R8</accession>
<dbReference type="EMBL" id="JANHEB010000229">
    <property type="protein sequence ID" value="MCQ6289273.1"/>
    <property type="molecule type" value="Genomic_DNA"/>
</dbReference>
<feature type="non-terminal residue" evidence="1">
    <location>
        <position position="1"/>
    </location>
</feature>
<evidence type="ECO:0000313" key="1">
    <source>
        <dbReference type="EMBL" id="MCQ6289273.1"/>
    </source>
</evidence>
<gene>
    <name evidence="1" type="ORF">NPM19_32535</name>
</gene>
<evidence type="ECO:0000313" key="2">
    <source>
        <dbReference type="Proteomes" id="UP001204643"/>
    </source>
</evidence>
<dbReference type="AlphaFoldDB" id="A0AAW5L4R8"/>
<reference evidence="1" key="1">
    <citation type="submission" date="2022-07" db="EMBL/GenBank/DDBJ databases">
        <title>Identification and characterization of Bacillus thuringiensis and other Bacillus cereus group isolates from spinach by whole genome sequencing.</title>
        <authorList>
            <person name="Zao X."/>
            <person name="Zervas A."/>
            <person name="Hendriks M."/>
            <person name="Rajkovic A."/>
            <person name="Van Overbeek L."/>
            <person name="Hendriksen N.B."/>
            <person name="Uyttendaele M."/>
        </authorList>
    </citation>
    <scope>NUCLEOTIDE SEQUENCE</scope>
    <source>
        <strain evidence="1">781001F-1</strain>
    </source>
</reference>
<name>A0AAW5L4R8_BACCE</name>
<organism evidence="1 2">
    <name type="scientific">Bacillus cereus</name>
    <dbReference type="NCBI Taxonomy" id="1396"/>
    <lineage>
        <taxon>Bacteria</taxon>
        <taxon>Bacillati</taxon>
        <taxon>Bacillota</taxon>
        <taxon>Bacilli</taxon>
        <taxon>Bacillales</taxon>
        <taxon>Bacillaceae</taxon>
        <taxon>Bacillus</taxon>
        <taxon>Bacillus cereus group</taxon>
    </lineage>
</organism>
<dbReference type="Proteomes" id="UP001204643">
    <property type="component" value="Unassembled WGS sequence"/>
</dbReference>
<proteinExistence type="predicted"/>
<feature type="non-terminal residue" evidence="1">
    <location>
        <position position="180"/>
    </location>
</feature>
<dbReference type="GO" id="GO:0016740">
    <property type="term" value="F:transferase activity"/>
    <property type="evidence" value="ECO:0007669"/>
    <property type="project" value="UniProtKB-KW"/>
</dbReference>
<sequence>DGKESVAKENIVTVFRNGEKQQYQLAPELYRAVKAMDKEVTNKFILAASKPSDWLRAGATLTPEFALRNPIRDQFAAYVVSDTGYNPFDFVKGLKEVGKKRFGKGSEVYDDWVNQGGAYGGYLSADRDLLKEQLEGIGNQQKEGLSKAIQTITTPVNPKNWLKVLQTISEVSEEATKVGA</sequence>